<feature type="compositionally biased region" description="Basic and acidic residues" evidence="1">
    <location>
        <begin position="262"/>
        <end position="274"/>
    </location>
</feature>
<dbReference type="RefSeq" id="XP_029302834.1">
    <property type="nucleotide sequence ID" value="XM_029446974.1"/>
</dbReference>
<dbReference type="OrthoDB" id="8893791at2759"/>
<organism evidence="2 3">
    <name type="scientific">Cottoperca gobio</name>
    <name type="common">Frogmouth</name>
    <name type="synonym">Aphritis gobio</name>
    <dbReference type="NCBI Taxonomy" id="56716"/>
    <lineage>
        <taxon>Eukaryota</taxon>
        <taxon>Metazoa</taxon>
        <taxon>Chordata</taxon>
        <taxon>Craniata</taxon>
        <taxon>Vertebrata</taxon>
        <taxon>Euteleostomi</taxon>
        <taxon>Actinopterygii</taxon>
        <taxon>Neopterygii</taxon>
        <taxon>Teleostei</taxon>
        <taxon>Neoteleostei</taxon>
        <taxon>Acanthomorphata</taxon>
        <taxon>Eupercaria</taxon>
        <taxon>Perciformes</taxon>
        <taxon>Notothenioidei</taxon>
        <taxon>Bovichtidae</taxon>
        <taxon>Cottoperca</taxon>
    </lineage>
</organism>
<dbReference type="AlphaFoldDB" id="A0A6J2QXZ5"/>
<gene>
    <name evidence="3 4" type="primary">LOC115018137</name>
</gene>
<dbReference type="Proteomes" id="UP000504630">
    <property type="component" value="Chromosome 2"/>
</dbReference>
<feature type="compositionally biased region" description="Polar residues" evidence="1">
    <location>
        <begin position="247"/>
        <end position="259"/>
    </location>
</feature>
<evidence type="ECO:0000256" key="1">
    <source>
        <dbReference type="SAM" id="MobiDB-lite"/>
    </source>
</evidence>
<evidence type="ECO:0000313" key="2">
    <source>
        <dbReference type="Proteomes" id="UP000504630"/>
    </source>
</evidence>
<keyword evidence="2" id="KW-1185">Reference proteome</keyword>
<dbReference type="GeneID" id="115018137"/>
<reference evidence="3 4" key="1">
    <citation type="submission" date="2025-04" db="UniProtKB">
        <authorList>
            <consortium name="RefSeq"/>
        </authorList>
    </citation>
    <scope>IDENTIFICATION</scope>
</reference>
<feature type="region of interest" description="Disordered" evidence="1">
    <location>
        <begin position="148"/>
        <end position="284"/>
    </location>
</feature>
<name>A0A6J2QXZ5_COTGO</name>
<accession>A0A6J2QXZ5</accession>
<dbReference type="KEGG" id="cgob:115018137"/>
<protein>
    <submittedName>
        <fullName evidence="3 4">Uncharacterized protein LOC115018137</fullName>
    </submittedName>
</protein>
<dbReference type="RefSeq" id="XP_029302843.1">
    <property type="nucleotide sequence ID" value="XM_029446983.1"/>
</dbReference>
<feature type="region of interest" description="Disordered" evidence="1">
    <location>
        <begin position="292"/>
        <end position="311"/>
    </location>
</feature>
<evidence type="ECO:0000313" key="4">
    <source>
        <dbReference type="RefSeq" id="XP_029302843.1"/>
    </source>
</evidence>
<proteinExistence type="predicted"/>
<evidence type="ECO:0000313" key="3">
    <source>
        <dbReference type="RefSeq" id="XP_029302834.1"/>
    </source>
</evidence>
<feature type="compositionally biased region" description="Polar residues" evidence="1">
    <location>
        <begin position="163"/>
        <end position="172"/>
    </location>
</feature>
<sequence length="386" mass="42468">MDILNRLEIYIPVEAEVKNIPLSSLPNSVLTRMGLPSSNSDSRTLTDSPEGIWICPAVVRRKVEKPASHTGSGENMSSLLGREFRAVSGPFLMSFISANRTAYAVLKDTMPGKSTHTSHTSLLPQGLASRKYKDAVVIYRGRVYLSTRKSNQSRSQQEMHEAQATSQSSIPKSRTKRQSPRASLEPADKELQRKKLHFTLPQTSPKKLKDLLTKTENPSTTDRELLNDKKKHTTCKVTHSENKKGSDVSSSTTAHSVPRSTDGVHKLDSSSHEDTDGEQAEAAGKETAWFQAGWEQEGVTDSGECETHLGDEESDCLQIDSGEADNIVGIAEQSSNHSWSSREFQRAACASTSRQEQFDLLAKEEKIAQVKAKLKLSEAALDSLNS</sequence>